<dbReference type="RefSeq" id="WP_122281492.1">
    <property type="nucleotide sequence ID" value="NZ_RBQT01000099.1"/>
</dbReference>
<protein>
    <recommendedName>
        <fullName evidence="3">Apea-like HEPN domain-containing protein</fullName>
    </recommendedName>
</protein>
<comment type="caution">
    <text evidence="1">The sequence shown here is derived from an EMBL/GenBank/DDBJ whole genome shotgun (WGS) entry which is preliminary data.</text>
</comment>
<evidence type="ECO:0000313" key="2">
    <source>
        <dbReference type="Proteomes" id="UP000282289"/>
    </source>
</evidence>
<dbReference type="Proteomes" id="UP000282289">
    <property type="component" value="Unassembled WGS sequence"/>
</dbReference>
<sequence length="404" mass="44449">MEEPNPSLIRVIKTFLDGLRFTPPGGSWQFSTGTKNGGFGGFGLQFYVDFDKQRVSALQLIRSDQASMLDGSLEQSISLLQKFFVEHVELAGGGELLFAAVRPRFTTVLEFVGDEVVQLLAQKLPKFLRTQSEDRFFMIPMLGIQCAEVISDPSCVWWPATQNLDFLADRYRFLRSELVPGQFPPLRDAPGRVLLGANDSWLGCYAKSEAAGESALRRIAGALFLALDSDKALAIAAAKQPAGLFYLSAGHCTQKSKAFSLPYLFQPVNVTSTTAKFVRTVTRAAVSDSRLAVMLECCGAAWTLPERDRFMQLSSAIDGLFGKQGSVGKSIREGIKTHAIGIADPEGRAHLLLSIRNSLVHGEAFELAHCKDYLTYLEKFETSPTRDQLLVLRACVWSLANSSY</sequence>
<proteinExistence type="predicted"/>
<gene>
    <name evidence="1" type="ORF">ALQ15_02852</name>
</gene>
<dbReference type="EMBL" id="RBQT01000099">
    <property type="protein sequence ID" value="RMP78189.1"/>
    <property type="molecule type" value="Genomic_DNA"/>
</dbReference>
<organism evidence="1 2">
    <name type="scientific">Pseudomonas syringae pv. actinidiae</name>
    <dbReference type="NCBI Taxonomy" id="103796"/>
    <lineage>
        <taxon>Bacteria</taxon>
        <taxon>Pseudomonadati</taxon>
        <taxon>Pseudomonadota</taxon>
        <taxon>Gammaproteobacteria</taxon>
        <taxon>Pseudomonadales</taxon>
        <taxon>Pseudomonadaceae</taxon>
        <taxon>Pseudomonas</taxon>
        <taxon>Pseudomonas syringae</taxon>
    </lineage>
</organism>
<evidence type="ECO:0000313" key="1">
    <source>
        <dbReference type="EMBL" id="RMP78189.1"/>
    </source>
</evidence>
<accession>A0A7Z6XWL1</accession>
<dbReference type="AlphaFoldDB" id="A0A7Z6XWL1"/>
<reference evidence="1 2" key="1">
    <citation type="submission" date="2018-08" db="EMBL/GenBank/DDBJ databases">
        <title>Recombination of ecologically and evolutionarily significant loci maintains genetic cohesion in the Pseudomonas syringae species complex.</title>
        <authorList>
            <person name="Dillon M."/>
            <person name="Thakur S."/>
            <person name="Almeida R.N.D."/>
            <person name="Weir B.S."/>
            <person name="Guttman D.S."/>
        </authorList>
    </citation>
    <scope>NUCLEOTIDE SEQUENCE [LARGE SCALE GENOMIC DNA]</scope>
    <source>
        <strain evidence="1 2">ICMP 19589</strain>
    </source>
</reference>
<evidence type="ECO:0008006" key="3">
    <source>
        <dbReference type="Google" id="ProtNLM"/>
    </source>
</evidence>
<name>A0A7Z6XWL1_PSESF</name>